<keyword evidence="1" id="KW-0808">Transferase</keyword>
<dbReference type="Proteomes" id="UP000827976">
    <property type="component" value="Chromosome 17"/>
</dbReference>
<name>A0ACB7UAF3_DIOAL</name>
<evidence type="ECO:0000313" key="2">
    <source>
        <dbReference type="Proteomes" id="UP000827976"/>
    </source>
</evidence>
<sequence>MADNSQPHFLFITYPMQSHINPALHFAKHLATTTGATVTFSTTIFAHRRMFSSTPNSDKSFNDGLITYLPFSDGFDEEGYKRATMDLMEYFLLFRTNSKRNVSILLNDLVTGGRPVTCVVYTNLLTWVKDIAGEQGIPLVLYWIQAATVFATYYHFFRGCFESLIMLNLLRELFKILDREQEKMKSRVLINTFQEWEIDALASVCNEVEAIPFGHLPKEYTNSVAGYLFGEDEKKYMEWLDTKEEGSVVYISFGSVSVMKKEQMEEIVKALKESKRPYLWVVRKDNREEELLAIEEGEDEMVVEWCSQVKVLSHRAVGCFVTHCGWNSTLESLVCGVPTVGVPHWTDQAINAKLLVRGLELVMGEGEKSVDIRRKAKMLKDKALEAVTAGTNQDCRRF</sequence>
<organism evidence="1 2">
    <name type="scientific">Dioscorea alata</name>
    <name type="common">Purple yam</name>
    <dbReference type="NCBI Taxonomy" id="55571"/>
    <lineage>
        <taxon>Eukaryota</taxon>
        <taxon>Viridiplantae</taxon>
        <taxon>Streptophyta</taxon>
        <taxon>Embryophyta</taxon>
        <taxon>Tracheophyta</taxon>
        <taxon>Spermatophyta</taxon>
        <taxon>Magnoliopsida</taxon>
        <taxon>Liliopsida</taxon>
        <taxon>Dioscoreales</taxon>
        <taxon>Dioscoreaceae</taxon>
        <taxon>Dioscorea</taxon>
    </lineage>
</organism>
<reference evidence="2" key="1">
    <citation type="journal article" date="2022" name="Nat. Commun.">
        <title>Chromosome evolution and the genetic basis of agronomically important traits in greater yam.</title>
        <authorList>
            <person name="Bredeson J.V."/>
            <person name="Lyons J.B."/>
            <person name="Oniyinde I.O."/>
            <person name="Okereke N.R."/>
            <person name="Kolade O."/>
            <person name="Nnabue I."/>
            <person name="Nwadili C.O."/>
            <person name="Hribova E."/>
            <person name="Parker M."/>
            <person name="Nwogha J."/>
            <person name="Shu S."/>
            <person name="Carlson J."/>
            <person name="Kariba R."/>
            <person name="Muthemba S."/>
            <person name="Knop K."/>
            <person name="Barton G.J."/>
            <person name="Sherwood A.V."/>
            <person name="Lopez-Montes A."/>
            <person name="Asiedu R."/>
            <person name="Jamnadass R."/>
            <person name="Muchugi A."/>
            <person name="Goodstein D."/>
            <person name="Egesi C.N."/>
            <person name="Featherston J."/>
            <person name="Asfaw A."/>
            <person name="Simpson G.G."/>
            <person name="Dolezel J."/>
            <person name="Hendre P.S."/>
            <person name="Van Deynze A."/>
            <person name="Kumar P.L."/>
            <person name="Obidiegwu J.E."/>
            <person name="Bhattacharjee R."/>
            <person name="Rokhsar D.S."/>
        </authorList>
    </citation>
    <scope>NUCLEOTIDE SEQUENCE [LARGE SCALE GENOMIC DNA]</scope>
    <source>
        <strain evidence="2">cv. TDa95/00328</strain>
    </source>
</reference>
<accession>A0ACB7UAF3</accession>
<dbReference type="EC" id="2.4.1.271" evidence="1"/>
<evidence type="ECO:0000313" key="1">
    <source>
        <dbReference type="EMBL" id="KAH7657314.1"/>
    </source>
</evidence>
<gene>
    <name evidence="1" type="ORF">IHE45_17G014400</name>
</gene>
<keyword evidence="1" id="KW-0328">Glycosyltransferase</keyword>
<protein>
    <submittedName>
        <fullName evidence="1">Crocetin glucosyltransferase protein</fullName>
        <ecNumber evidence="1">2.4.1.271</ecNumber>
    </submittedName>
</protein>
<proteinExistence type="predicted"/>
<dbReference type="EMBL" id="CM037027">
    <property type="protein sequence ID" value="KAH7657314.1"/>
    <property type="molecule type" value="Genomic_DNA"/>
</dbReference>
<comment type="caution">
    <text evidence="1">The sequence shown here is derived from an EMBL/GenBank/DDBJ whole genome shotgun (WGS) entry which is preliminary data.</text>
</comment>
<keyword evidence="2" id="KW-1185">Reference proteome</keyword>